<evidence type="ECO:0000256" key="3">
    <source>
        <dbReference type="ARBA" id="ARBA00011245"/>
    </source>
</evidence>
<dbReference type="PANTHER" id="PTHR10890:SF3">
    <property type="entry name" value="CYSTEINE--TRNA LIGASE, CYTOPLASMIC"/>
    <property type="match status" value="1"/>
</dbReference>
<sequence>MRIYNTLTKKKEELIPREPGKVAIYVCGPTTYNYIHLGNARPIVVFDTVRRYLKYKGFNVLYVQNFTDIDDKIINRAREEGDDHQALAERYINEYFKDADALNVLRADIYPKVSGHITEIIKLVETLVEKGFAYLVDGDVYYNVRKFAGYGKLSGRTLEDMQAGARVEIDTRKNDPMDFALWKSAKPGEPAWDSPWGKGRPGWHIECSAMALKYLGVNFDIHGGGFDLIFPHHENEIAQSEAATGQPFARYWMHNGFITVNQEKMSKSLGNFFLVRDILSEFSPEVVRFYLLGTHYRSPLDFDDEKLTAAQKGLERIKTSLRLLDEALAGRQAGSAERPDPALAVRLEEIRIEFEKAMDDDFNTALATGMLFNLAREVNSYLQRSDFPSPAEKIAALQKARQVFLQFNSVLGVFKTSARGEFLLEDEGSEKEKVVEDLIDLIIEIRQTARQNKDWPTADRMRDRLKELGIVLEDTPGGVRWKKQR</sequence>
<dbReference type="GO" id="GO:0005829">
    <property type="term" value="C:cytosol"/>
    <property type="evidence" value="ECO:0007669"/>
    <property type="project" value="TreeGrafter"/>
</dbReference>
<dbReference type="InterPro" id="IPR056411">
    <property type="entry name" value="CysS_C"/>
</dbReference>
<comment type="similarity">
    <text evidence="2 13">Belongs to the class-I aminoacyl-tRNA synthetase family.</text>
</comment>
<dbReference type="Pfam" id="PF01406">
    <property type="entry name" value="tRNA-synt_1e"/>
    <property type="match status" value="1"/>
</dbReference>
<keyword evidence="5 13" id="KW-0436">Ligase</keyword>
<comment type="subcellular location">
    <subcellularLocation>
        <location evidence="1 13">Cytoplasm</location>
    </subcellularLocation>
</comment>
<dbReference type="InterPro" id="IPR024909">
    <property type="entry name" value="Cys-tRNA/MSH_ligase"/>
</dbReference>
<keyword evidence="7 13" id="KW-0547">Nucleotide-binding</keyword>
<evidence type="ECO:0000256" key="6">
    <source>
        <dbReference type="ARBA" id="ARBA00022723"/>
    </source>
</evidence>
<evidence type="ECO:0000256" key="5">
    <source>
        <dbReference type="ARBA" id="ARBA00022598"/>
    </source>
</evidence>
<dbReference type="CDD" id="cd00672">
    <property type="entry name" value="CysRS_core"/>
    <property type="match status" value="1"/>
</dbReference>
<accession>R4KJW5</accession>
<dbReference type="NCBIfam" id="TIGR00435">
    <property type="entry name" value="cysS"/>
    <property type="match status" value="1"/>
</dbReference>
<dbReference type="InterPro" id="IPR009080">
    <property type="entry name" value="tRNAsynth_Ia_anticodon-bd"/>
</dbReference>
<feature type="domain" description="Cysteinyl-tRNA synthetase class Ia DALR" evidence="14">
    <location>
        <begin position="353"/>
        <end position="422"/>
    </location>
</feature>
<evidence type="ECO:0000256" key="2">
    <source>
        <dbReference type="ARBA" id="ARBA00005594"/>
    </source>
</evidence>
<keyword evidence="16" id="KW-1185">Reference proteome</keyword>
<evidence type="ECO:0000259" key="14">
    <source>
        <dbReference type="SMART" id="SM00840"/>
    </source>
</evidence>
<organism evidence="15 16">
    <name type="scientific">Desulfoscipio gibsoniae DSM 7213</name>
    <dbReference type="NCBI Taxonomy" id="767817"/>
    <lineage>
        <taxon>Bacteria</taxon>
        <taxon>Bacillati</taxon>
        <taxon>Bacillota</taxon>
        <taxon>Clostridia</taxon>
        <taxon>Eubacteriales</taxon>
        <taxon>Desulfallaceae</taxon>
        <taxon>Desulfoscipio</taxon>
    </lineage>
</organism>
<dbReference type="AlphaFoldDB" id="R4KJW5"/>
<dbReference type="Gene3D" id="1.20.120.1910">
    <property type="entry name" value="Cysteine-tRNA ligase, C-terminal anti-codon recognition domain"/>
    <property type="match status" value="1"/>
</dbReference>
<evidence type="ECO:0000256" key="12">
    <source>
        <dbReference type="ARBA" id="ARBA00047398"/>
    </source>
</evidence>
<dbReference type="SUPFAM" id="SSF47323">
    <property type="entry name" value="Anticodon-binding domain of a subclass of class I aminoacyl-tRNA synthetases"/>
    <property type="match status" value="1"/>
</dbReference>
<feature type="binding site" evidence="13">
    <location>
        <position position="236"/>
    </location>
    <ligand>
        <name>Zn(2+)</name>
        <dbReference type="ChEBI" id="CHEBI:29105"/>
    </ligand>
</feature>
<evidence type="ECO:0000313" key="16">
    <source>
        <dbReference type="Proteomes" id="UP000013520"/>
    </source>
</evidence>
<dbReference type="PRINTS" id="PR00983">
    <property type="entry name" value="TRNASYNTHCYS"/>
</dbReference>
<reference evidence="15 16" key="1">
    <citation type="submission" date="2012-01" db="EMBL/GenBank/DDBJ databases">
        <title>Complete sequence of Desulfotomaculum gibsoniae DSM 7213.</title>
        <authorList>
            <consortium name="US DOE Joint Genome Institute"/>
            <person name="Lucas S."/>
            <person name="Han J."/>
            <person name="Lapidus A."/>
            <person name="Cheng J.-F."/>
            <person name="Goodwin L."/>
            <person name="Pitluck S."/>
            <person name="Peters L."/>
            <person name="Ovchinnikova G."/>
            <person name="Teshima H."/>
            <person name="Detter J.C."/>
            <person name="Han C."/>
            <person name="Tapia R."/>
            <person name="Land M."/>
            <person name="Hauser L."/>
            <person name="Kyrpides N."/>
            <person name="Ivanova N."/>
            <person name="Pagani I."/>
            <person name="Parshina S."/>
            <person name="Plugge C."/>
            <person name="Muyzer G."/>
            <person name="Kuever J."/>
            <person name="Ivanova A."/>
            <person name="Nazina T."/>
            <person name="Klenk H.-P."/>
            <person name="Brambilla E."/>
            <person name="Spring S."/>
            <person name="Stams A.F."/>
            <person name="Woyke T."/>
        </authorList>
    </citation>
    <scope>NUCLEOTIDE SEQUENCE [LARGE SCALE GENOMIC DNA]</scope>
    <source>
        <strain evidence="15 16">DSM 7213</strain>
    </source>
</reference>
<dbReference type="InterPro" id="IPR015803">
    <property type="entry name" value="Cys-tRNA-ligase"/>
</dbReference>
<keyword evidence="8 13" id="KW-0862">Zinc</keyword>
<dbReference type="GO" id="GO:0008270">
    <property type="term" value="F:zinc ion binding"/>
    <property type="evidence" value="ECO:0007669"/>
    <property type="project" value="UniProtKB-UniRule"/>
</dbReference>
<evidence type="ECO:0000256" key="7">
    <source>
        <dbReference type="ARBA" id="ARBA00022741"/>
    </source>
</evidence>
<dbReference type="GO" id="GO:0006423">
    <property type="term" value="P:cysteinyl-tRNA aminoacylation"/>
    <property type="evidence" value="ECO:0007669"/>
    <property type="project" value="UniProtKB-UniRule"/>
</dbReference>
<keyword evidence="10 13" id="KW-0648">Protein biosynthesis</keyword>
<dbReference type="KEGG" id="dgi:Desgi_0338"/>
<dbReference type="InterPro" id="IPR015273">
    <property type="entry name" value="Cys-tRNA-synt_Ia_DALR"/>
</dbReference>
<comment type="catalytic activity">
    <reaction evidence="12 13">
        <text>tRNA(Cys) + L-cysteine + ATP = L-cysteinyl-tRNA(Cys) + AMP + diphosphate</text>
        <dbReference type="Rhea" id="RHEA:17773"/>
        <dbReference type="Rhea" id="RHEA-COMP:9661"/>
        <dbReference type="Rhea" id="RHEA-COMP:9679"/>
        <dbReference type="ChEBI" id="CHEBI:30616"/>
        <dbReference type="ChEBI" id="CHEBI:33019"/>
        <dbReference type="ChEBI" id="CHEBI:35235"/>
        <dbReference type="ChEBI" id="CHEBI:78442"/>
        <dbReference type="ChEBI" id="CHEBI:78517"/>
        <dbReference type="ChEBI" id="CHEBI:456215"/>
        <dbReference type="EC" id="6.1.1.16"/>
    </reaction>
</comment>
<dbReference type="eggNOG" id="COG0215">
    <property type="taxonomic scope" value="Bacteria"/>
</dbReference>
<dbReference type="EC" id="6.1.1.16" evidence="13"/>
<dbReference type="SMART" id="SM00840">
    <property type="entry name" value="DALR_2"/>
    <property type="match status" value="1"/>
</dbReference>
<dbReference type="HOGENOM" id="CLU_013528_0_1_9"/>
<dbReference type="STRING" id="767817.Desgi_0338"/>
<feature type="binding site" evidence="13">
    <location>
        <position position="267"/>
    </location>
    <ligand>
        <name>ATP</name>
        <dbReference type="ChEBI" id="CHEBI:30616"/>
    </ligand>
</feature>
<keyword evidence="6 13" id="KW-0479">Metal-binding</keyword>
<keyword evidence="4 13" id="KW-0963">Cytoplasm</keyword>
<dbReference type="SUPFAM" id="SSF52374">
    <property type="entry name" value="Nucleotidylyl transferase"/>
    <property type="match status" value="1"/>
</dbReference>
<evidence type="ECO:0000256" key="8">
    <source>
        <dbReference type="ARBA" id="ARBA00022833"/>
    </source>
</evidence>
<evidence type="ECO:0000256" key="10">
    <source>
        <dbReference type="ARBA" id="ARBA00022917"/>
    </source>
</evidence>
<dbReference type="Gene3D" id="3.40.50.620">
    <property type="entry name" value="HUPs"/>
    <property type="match status" value="1"/>
</dbReference>
<comment type="subunit">
    <text evidence="3 13">Monomer.</text>
</comment>
<dbReference type="PANTHER" id="PTHR10890">
    <property type="entry name" value="CYSTEINYL-TRNA SYNTHETASE"/>
    <property type="match status" value="1"/>
</dbReference>
<protein>
    <recommendedName>
        <fullName evidence="13">Cysteine--tRNA ligase</fullName>
        <ecNumber evidence="13">6.1.1.16</ecNumber>
    </recommendedName>
    <alternativeName>
        <fullName evidence="13">Cysteinyl-tRNA synthetase</fullName>
        <shortName evidence="13">CysRS</shortName>
    </alternativeName>
</protein>
<evidence type="ECO:0000256" key="9">
    <source>
        <dbReference type="ARBA" id="ARBA00022840"/>
    </source>
</evidence>
<proteinExistence type="inferred from homology"/>
<dbReference type="HAMAP" id="MF_00041">
    <property type="entry name" value="Cys_tRNA_synth"/>
    <property type="match status" value="1"/>
</dbReference>
<dbReference type="Pfam" id="PF23493">
    <property type="entry name" value="CysS_C"/>
    <property type="match status" value="1"/>
</dbReference>
<feature type="binding site" evidence="13">
    <location>
        <position position="207"/>
    </location>
    <ligand>
        <name>Zn(2+)</name>
        <dbReference type="ChEBI" id="CHEBI:29105"/>
    </ligand>
</feature>
<evidence type="ECO:0000313" key="15">
    <source>
        <dbReference type="EMBL" id="AGK99920.1"/>
    </source>
</evidence>
<evidence type="ECO:0000256" key="1">
    <source>
        <dbReference type="ARBA" id="ARBA00004496"/>
    </source>
</evidence>
<feature type="short sequence motif" description="'HIGH' region" evidence="13">
    <location>
        <begin position="29"/>
        <end position="39"/>
    </location>
</feature>
<dbReference type="Pfam" id="PF09190">
    <property type="entry name" value="DALR_2"/>
    <property type="match status" value="1"/>
</dbReference>
<feature type="short sequence motif" description="'KMSKS' region" evidence="13">
    <location>
        <begin position="264"/>
        <end position="268"/>
    </location>
</feature>
<evidence type="ECO:0000256" key="11">
    <source>
        <dbReference type="ARBA" id="ARBA00023146"/>
    </source>
</evidence>
<dbReference type="EMBL" id="CP003273">
    <property type="protein sequence ID" value="AGK99920.1"/>
    <property type="molecule type" value="Genomic_DNA"/>
</dbReference>
<evidence type="ECO:0000256" key="4">
    <source>
        <dbReference type="ARBA" id="ARBA00022490"/>
    </source>
</evidence>
<dbReference type="GO" id="GO:0005524">
    <property type="term" value="F:ATP binding"/>
    <property type="evidence" value="ECO:0007669"/>
    <property type="project" value="UniProtKB-UniRule"/>
</dbReference>
<feature type="binding site" evidence="13">
    <location>
        <position position="232"/>
    </location>
    <ligand>
        <name>Zn(2+)</name>
        <dbReference type="ChEBI" id="CHEBI:29105"/>
    </ligand>
</feature>
<dbReference type="GO" id="GO:0004817">
    <property type="term" value="F:cysteine-tRNA ligase activity"/>
    <property type="evidence" value="ECO:0007669"/>
    <property type="project" value="UniProtKB-UniRule"/>
</dbReference>
<keyword evidence="9 13" id="KW-0067">ATP-binding</keyword>
<name>R4KJW5_9FIRM</name>
<dbReference type="FunFam" id="3.40.50.620:FF:000009">
    <property type="entry name" value="Cysteine--tRNA ligase"/>
    <property type="match status" value="1"/>
</dbReference>
<dbReference type="InterPro" id="IPR032678">
    <property type="entry name" value="tRNA-synt_1_cat_dom"/>
</dbReference>
<dbReference type="InterPro" id="IPR014729">
    <property type="entry name" value="Rossmann-like_a/b/a_fold"/>
</dbReference>
<dbReference type="RefSeq" id="WP_006522892.1">
    <property type="nucleotide sequence ID" value="NC_021184.1"/>
</dbReference>
<dbReference type="Proteomes" id="UP000013520">
    <property type="component" value="Chromosome"/>
</dbReference>
<evidence type="ECO:0000256" key="13">
    <source>
        <dbReference type="HAMAP-Rule" id="MF_00041"/>
    </source>
</evidence>
<feature type="binding site" evidence="13">
    <location>
        <position position="27"/>
    </location>
    <ligand>
        <name>Zn(2+)</name>
        <dbReference type="ChEBI" id="CHEBI:29105"/>
    </ligand>
</feature>
<comment type="cofactor">
    <cofactor evidence="13">
        <name>Zn(2+)</name>
        <dbReference type="ChEBI" id="CHEBI:29105"/>
    </cofactor>
    <text evidence="13">Binds 1 zinc ion per subunit.</text>
</comment>
<dbReference type="OrthoDB" id="9815130at2"/>
<keyword evidence="11 13" id="KW-0030">Aminoacyl-tRNA synthetase</keyword>
<gene>
    <name evidence="13" type="primary">cysS</name>
    <name evidence="15" type="ORF">Desgi_0338</name>
</gene>